<accession>N9PP33</accession>
<dbReference type="InterPro" id="IPR043519">
    <property type="entry name" value="NT_sf"/>
</dbReference>
<gene>
    <name evidence="1" type="ORF">F889_00976</name>
</gene>
<dbReference type="PANTHER" id="PTHR34822">
    <property type="entry name" value="GRPB DOMAIN PROTEIN (AFU_ORTHOLOGUE AFUA_1G01530)"/>
    <property type="match status" value="1"/>
</dbReference>
<dbReference type="RefSeq" id="WP_005271007.1">
    <property type="nucleotide sequence ID" value="NZ_KB850194.1"/>
</dbReference>
<dbReference type="AlphaFoldDB" id="N9PP33"/>
<dbReference type="EMBL" id="APRZ01000011">
    <property type="protein sequence ID" value="ENX35309.1"/>
    <property type="molecule type" value="Genomic_DNA"/>
</dbReference>
<name>N9PP33_9GAMM</name>
<evidence type="ECO:0008006" key="3">
    <source>
        <dbReference type="Google" id="ProtNLM"/>
    </source>
</evidence>
<evidence type="ECO:0000313" key="2">
    <source>
        <dbReference type="Proteomes" id="UP000013009"/>
    </source>
</evidence>
<dbReference type="PATRIC" id="fig|1217695.3.peg.949"/>
<dbReference type="HOGENOM" id="CLU_136761_0_0_6"/>
<dbReference type="OrthoDB" id="9799092at2"/>
<evidence type="ECO:0000313" key="1">
    <source>
        <dbReference type="EMBL" id="ENX35309.1"/>
    </source>
</evidence>
<organism evidence="1 2">
    <name type="scientific">Acinetobacter colistiniresistens</name>
    <dbReference type="NCBI Taxonomy" id="280145"/>
    <lineage>
        <taxon>Bacteria</taxon>
        <taxon>Pseudomonadati</taxon>
        <taxon>Pseudomonadota</taxon>
        <taxon>Gammaproteobacteria</taxon>
        <taxon>Moraxellales</taxon>
        <taxon>Moraxellaceae</taxon>
        <taxon>Acinetobacter</taxon>
    </lineage>
</organism>
<sequence length="157" mass="18296">MQFLSAPEYQPNCILLFEDYKNKIQQLTPYAIIEHIGSSAIPNAISKGDLDIYIEVPAQRFIDTIQQLQQLHFKEKLDTLRTHELCMLESLEHDVALQIVVTGSIFENFLTFRDHLRQSPDLVTQYNALKHNCKGMSQDQYREIKSNFIQQVLKQEV</sequence>
<dbReference type="SUPFAM" id="SSF81301">
    <property type="entry name" value="Nucleotidyltransferase"/>
    <property type="match status" value="1"/>
</dbReference>
<reference evidence="1 2" key="1">
    <citation type="submission" date="2013-02" db="EMBL/GenBank/DDBJ databases">
        <title>The Genome Sequence of Acinetobacter sp. NIPH 1859.</title>
        <authorList>
            <consortium name="The Broad Institute Genome Sequencing Platform"/>
            <consortium name="The Broad Institute Genome Sequencing Center for Infectious Disease"/>
            <person name="Cerqueira G."/>
            <person name="Feldgarden M."/>
            <person name="Courvalin P."/>
            <person name="Perichon B."/>
            <person name="Grillot-Courvalin C."/>
            <person name="Clermont D."/>
            <person name="Rocha E."/>
            <person name="Yoon E.-J."/>
            <person name="Nemec A."/>
            <person name="Walker B."/>
            <person name="Young S.K."/>
            <person name="Zeng Q."/>
            <person name="Gargeya S."/>
            <person name="Fitzgerald M."/>
            <person name="Haas B."/>
            <person name="Abouelleil A."/>
            <person name="Alvarado L."/>
            <person name="Arachchi H.M."/>
            <person name="Berlin A.M."/>
            <person name="Chapman S.B."/>
            <person name="Dewar J."/>
            <person name="Goldberg J."/>
            <person name="Griggs A."/>
            <person name="Gujja S."/>
            <person name="Hansen M."/>
            <person name="Howarth C."/>
            <person name="Imamovic A."/>
            <person name="Larimer J."/>
            <person name="McCowan C."/>
            <person name="Murphy C."/>
            <person name="Neiman D."/>
            <person name="Pearson M."/>
            <person name="Priest M."/>
            <person name="Roberts A."/>
            <person name="Saif S."/>
            <person name="Shea T."/>
            <person name="Sisk P."/>
            <person name="Sykes S."/>
            <person name="Wortman J."/>
            <person name="Nusbaum C."/>
            <person name="Birren B."/>
        </authorList>
    </citation>
    <scope>NUCLEOTIDE SEQUENCE [LARGE SCALE GENOMIC DNA]</scope>
    <source>
        <strain evidence="1 2">NIPH 1859</strain>
    </source>
</reference>
<dbReference type="Gene3D" id="3.30.460.10">
    <property type="entry name" value="Beta Polymerase, domain 2"/>
    <property type="match status" value="1"/>
</dbReference>
<protein>
    <recommendedName>
        <fullName evidence="3">GrpB family protein</fullName>
    </recommendedName>
</protein>
<dbReference type="Pfam" id="PF04229">
    <property type="entry name" value="GrpB"/>
    <property type="match status" value="1"/>
</dbReference>
<proteinExistence type="predicted"/>
<dbReference type="Proteomes" id="UP000013009">
    <property type="component" value="Unassembled WGS sequence"/>
</dbReference>
<dbReference type="PANTHER" id="PTHR34822:SF1">
    <property type="entry name" value="GRPB FAMILY PROTEIN"/>
    <property type="match status" value="1"/>
</dbReference>
<comment type="caution">
    <text evidence="1">The sequence shown here is derived from an EMBL/GenBank/DDBJ whole genome shotgun (WGS) entry which is preliminary data.</text>
</comment>
<dbReference type="InterPro" id="IPR007344">
    <property type="entry name" value="GrpB/CoaE"/>
</dbReference>
<keyword evidence="2" id="KW-1185">Reference proteome</keyword>